<dbReference type="AlphaFoldDB" id="M8C6V1"/>
<name>M8C6V1_AEGTA</name>
<reference evidence="1" key="1">
    <citation type="submission" date="2015-06" db="UniProtKB">
        <authorList>
            <consortium name="EnsemblPlants"/>
        </authorList>
    </citation>
    <scope>IDENTIFICATION</scope>
</reference>
<sequence>MAVCDPLAGTFHELPCLEHYWDFEDNNSVSVYALLTAADCSSSKDDQDAQPQQQRPPFFKVLILTVQKRPMQYNLHTCSSTESGWDTCYSVMENEDGGIRATLRQHNAVLRWFSNGHVSVTELMSMQLHDLRHLTYDEPYLTADDGRLMVLSLQKDGRRLEIWSSYDNGRSFHALILRLNQLDQMTKKPNPVYTYLGEKSGMMLVKDNDRDVYVVHLETGVMQEVVDWPRSRGLSRRKTVPFEMNGPAFLASRLGVADRA</sequence>
<accession>M8C6V1</accession>
<proteinExistence type="predicted"/>
<dbReference type="EnsemblPlants" id="EMT29994">
    <property type="protein sequence ID" value="EMT29994"/>
    <property type="gene ID" value="F775_17371"/>
</dbReference>
<organism evidence="1">
    <name type="scientific">Aegilops tauschii</name>
    <name type="common">Tausch's goatgrass</name>
    <name type="synonym">Aegilops squarrosa</name>
    <dbReference type="NCBI Taxonomy" id="37682"/>
    <lineage>
        <taxon>Eukaryota</taxon>
        <taxon>Viridiplantae</taxon>
        <taxon>Streptophyta</taxon>
        <taxon>Embryophyta</taxon>
        <taxon>Tracheophyta</taxon>
        <taxon>Spermatophyta</taxon>
        <taxon>Magnoliopsida</taxon>
        <taxon>Liliopsida</taxon>
        <taxon>Poales</taxon>
        <taxon>Poaceae</taxon>
        <taxon>BOP clade</taxon>
        <taxon>Pooideae</taxon>
        <taxon>Triticodae</taxon>
        <taxon>Triticeae</taxon>
        <taxon>Triticinae</taxon>
        <taxon>Aegilops</taxon>
    </lineage>
</organism>
<dbReference type="PANTHER" id="PTHR35828:SF21">
    <property type="entry name" value="F-BOX DOMAIN-CONTAINING PROTEIN"/>
    <property type="match status" value="1"/>
</dbReference>
<protein>
    <submittedName>
        <fullName evidence="1">Uncharacterized protein</fullName>
    </submittedName>
</protein>
<evidence type="ECO:0000313" key="1">
    <source>
        <dbReference type="EnsemblPlants" id="EMT29994"/>
    </source>
</evidence>
<dbReference type="PANTHER" id="PTHR35828">
    <property type="entry name" value="OS08G0203800 PROTEIN-RELATED"/>
    <property type="match status" value="1"/>
</dbReference>